<dbReference type="Proteomes" id="UP000008177">
    <property type="component" value="Unplaced contigs"/>
</dbReference>
<sequence>MGFASADGSYGESDNHTNTYLAVDISKGTHSSLIGQHARSFTEFRK</sequence>
<evidence type="ECO:0000313" key="1">
    <source>
        <dbReference type="EMBL" id="CCD53071.1"/>
    </source>
</evidence>
<gene>
    <name evidence="1" type="ORF">BofuT4_uP139950.1</name>
</gene>
<evidence type="ECO:0000313" key="2">
    <source>
        <dbReference type="Proteomes" id="UP000008177"/>
    </source>
</evidence>
<accession>G2YN73</accession>
<proteinExistence type="predicted"/>
<dbReference type="HOGENOM" id="CLU_3191242_0_0_1"/>
<dbReference type="EMBL" id="FQ790345">
    <property type="protein sequence ID" value="CCD53071.1"/>
    <property type="molecule type" value="Genomic_DNA"/>
</dbReference>
<protein>
    <submittedName>
        <fullName evidence="1">Uncharacterized protein</fullName>
    </submittedName>
</protein>
<name>G2YN73_BOTF4</name>
<organism evidence="1 2">
    <name type="scientific">Botryotinia fuckeliana (strain T4)</name>
    <name type="common">Noble rot fungus</name>
    <name type="synonym">Botrytis cinerea</name>
    <dbReference type="NCBI Taxonomy" id="999810"/>
    <lineage>
        <taxon>Eukaryota</taxon>
        <taxon>Fungi</taxon>
        <taxon>Dikarya</taxon>
        <taxon>Ascomycota</taxon>
        <taxon>Pezizomycotina</taxon>
        <taxon>Leotiomycetes</taxon>
        <taxon>Helotiales</taxon>
        <taxon>Sclerotiniaceae</taxon>
        <taxon>Botrytis</taxon>
    </lineage>
</organism>
<reference evidence="2" key="1">
    <citation type="journal article" date="2011" name="PLoS Genet.">
        <title>Genomic analysis of the necrotrophic fungal pathogens Sclerotinia sclerotiorum and Botrytis cinerea.</title>
        <authorList>
            <person name="Amselem J."/>
            <person name="Cuomo C.A."/>
            <person name="van Kan J.A."/>
            <person name="Viaud M."/>
            <person name="Benito E.P."/>
            <person name="Couloux A."/>
            <person name="Coutinho P.M."/>
            <person name="de Vries R.P."/>
            <person name="Dyer P.S."/>
            <person name="Fillinger S."/>
            <person name="Fournier E."/>
            <person name="Gout L."/>
            <person name="Hahn M."/>
            <person name="Kohn L."/>
            <person name="Lapalu N."/>
            <person name="Plummer K.M."/>
            <person name="Pradier J.M."/>
            <person name="Quevillon E."/>
            <person name="Sharon A."/>
            <person name="Simon A."/>
            <person name="ten Have A."/>
            <person name="Tudzynski B."/>
            <person name="Tudzynski P."/>
            <person name="Wincker P."/>
            <person name="Andrew M."/>
            <person name="Anthouard V."/>
            <person name="Beever R.E."/>
            <person name="Beffa R."/>
            <person name="Benoit I."/>
            <person name="Bouzid O."/>
            <person name="Brault B."/>
            <person name="Chen Z."/>
            <person name="Choquer M."/>
            <person name="Collemare J."/>
            <person name="Cotton P."/>
            <person name="Danchin E.G."/>
            <person name="Da Silva C."/>
            <person name="Gautier A."/>
            <person name="Giraud C."/>
            <person name="Giraud T."/>
            <person name="Gonzalez C."/>
            <person name="Grossetete S."/>
            <person name="Guldener U."/>
            <person name="Henrissat B."/>
            <person name="Howlett B.J."/>
            <person name="Kodira C."/>
            <person name="Kretschmer M."/>
            <person name="Lappartient A."/>
            <person name="Leroch M."/>
            <person name="Levis C."/>
            <person name="Mauceli E."/>
            <person name="Neuveglise C."/>
            <person name="Oeser B."/>
            <person name="Pearson M."/>
            <person name="Poulain J."/>
            <person name="Poussereau N."/>
            <person name="Quesneville H."/>
            <person name="Rascle C."/>
            <person name="Schumacher J."/>
            <person name="Segurens B."/>
            <person name="Sexton A."/>
            <person name="Silva E."/>
            <person name="Sirven C."/>
            <person name="Soanes D.M."/>
            <person name="Talbot N.J."/>
            <person name="Templeton M."/>
            <person name="Yandava C."/>
            <person name="Yarden O."/>
            <person name="Zeng Q."/>
            <person name="Rollins J.A."/>
            <person name="Lebrun M.H."/>
            <person name="Dickman M."/>
        </authorList>
    </citation>
    <scope>NUCLEOTIDE SEQUENCE [LARGE SCALE GENOMIC DNA]</scope>
    <source>
        <strain evidence="2">T4</strain>
    </source>
</reference>
<dbReference type="AlphaFoldDB" id="G2YN73"/>
<dbReference type="InParanoid" id="G2YN73"/>